<dbReference type="EMBL" id="CAOQHR010000005">
    <property type="protein sequence ID" value="CAI6335472.1"/>
    <property type="molecule type" value="Genomic_DNA"/>
</dbReference>
<feature type="transmembrane region" description="Helical" evidence="7">
    <location>
        <begin position="222"/>
        <end position="240"/>
    </location>
</feature>
<evidence type="ECO:0000256" key="2">
    <source>
        <dbReference type="ARBA" id="ARBA00022692"/>
    </source>
</evidence>
<gene>
    <name evidence="9" type="ORF">PDIGIT_LOCUS8554</name>
</gene>
<comment type="similarity">
    <text evidence="5">Belongs to the SAT4 family.</text>
</comment>
<name>A0A9W4UI86_9PLEO</name>
<feature type="transmembrane region" description="Helical" evidence="7">
    <location>
        <begin position="146"/>
        <end position="174"/>
    </location>
</feature>
<feature type="transmembrane region" description="Helical" evidence="7">
    <location>
        <begin position="21"/>
        <end position="44"/>
    </location>
</feature>
<comment type="subcellular location">
    <subcellularLocation>
        <location evidence="1">Membrane</location>
        <topology evidence="1">Multi-pass membrane protein</topology>
    </subcellularLocation>
</comment>
<feature type="transmembrane region" description="Helical" evidence="7">
    <location>
        <begin position="109"/>
        <end position="134"/>
    </location>
</feature>
<dbReference type="OrthoDB" id="444631at2759"/>
<dbReference type="Proteomes" id="UP001152607">
    <property type="component" value="Unassembled WGS sequence"/>
</dbReference>
<feature type="compositionally biased region" description="Polar residues" evidence="6">
    <location>
        <begin position="354"/>
        <end position="365"/>
    </location>
</feature>
<evidence type="ECO:0000256" key="4">
    <source>
        <dbReference type="ARBA" id="ARBA00023136"/>
    </source>
</evidence>
<feature type="region of interest" description="Disordered" evidence="6">
    <location>
        <begin position="346"/>
        <end position="365"/>
    </location>
</feature>
<evidence type="ECO:0000256" key="1">
    <source>
        <dbReference type="ARBA" id="ARBA00004141"/>
    </source>
</evidence>
<keyword evidence="4 7" id="KW-0472">Membrane</keyword>
<organism evidence="9 10">
    <name type="scientific">Periconia digitata</name>
    <dbReference type="NCBI Taxonomy" id="1303443"/>
    <lineage>
        <taxon>Eukaryota</taxon>
        <taxon>Fungi</taxon>
        <taxon>Dikarya</taxon>
        <taxon>Ascomycota</taxon>
        <taxon>Pezizomycotina</taxon>
        <taxon>Dothideomycetes</taxon>
        <taxon>Pleosporomycetidae</taxon>
        <taxon>Pleosporales</taxon>
        <taxon>Massarineae</taxon>
        <taxon>Periconiaceae</taxon>
        <taxon>Periconia</taxon>
    </lineage>
</organism>
<evidence type="ECO:0000313" key="9">
    <source>
        <dbReference type="EMBL" id="CAI6335472.1"/>
    </source>
</evidence>
<evidence type="ECO:0000256" key="6">
    <source>
        <dbReference type="SAM" id="MobiDB-lite"/>
    </source>
</evidence>
<dbReference type="Pfam" id="PF20684">
    <property type="entry name" value="Fung_rhodopsin"/>
    <property type="match status" value="1"/>
</dbReference>
<dbReference type="PANTHER" id="PTHR33048">
    <property type="entry name" value="PTH11-LIKE INTEGRAL MEMBRANE PROTEIN (AFU_ORTHOLOGUE AFUA_5G11245)"/>
    <property type="match status" value="1"/>
</dbReference>
<proteinExistence type="inferred from homology"/>
<reference evidence="9" key="1">
    <citation type="submission" date="2023-01" db="EMBL/GenBank/DDBJ databases">
        <authorList>
            <person name="Van Ghelder C."/>
            <person name="Rancurel C."/>
        </authorList>
    </citation>
    <scope>NUCLEOTIDE SEQUENCE</scope>
    <source>
        <strain evidence="9">CNCM I-4278</strain>
    </source>
</reference>
<dbReference type="InterPro" id="IPR052337">
    <property type="entry name" value="SAT4-like"/>
</dbReference>
<feature type="transmembrane region" description="Helical" evidence="7">
    <location>
        <begin position="186"/>
        <end position="210"/>
    </location>
</feature>
<evidence type="ECO:0000256" key="3">
    <source>
        <dbReference type="ARBA" id="ARBA00022989"/>
    </source>
</evidence>
<sequence length="389" mass="43496">MDSDSPSRKWKIDHMGRVDRTSFLAILFTFMTVPSVACSLRIIFRTGTKRLFKWDDGFVVIATVFLITATACYYRLTDAFYLIEAKTTTPDFDLSLAETQKISGNGPTILLNFARCLLTAASFSIKASFLAVFRPLVRHVSLPLEYYFIFSVIYIPICFTFRVSLAFIICRGNLADQYQCLRTQQYLYLGLLCFFDISTDIVVVSIPIFILRLANLDMYQGLRIGFFLCLSSAMIIIAAVRTSSSLVHVVNGKQEASIIYTTLLIQIESGVAVLMGSISALRTVFTGAQRDDNGRAQSIYRKVLVKLSLSKGSEVSTHDAEHAVRMSTHKNSLVTMTSSRSWKDLFGRSDRESGQGTDNSTSNAQLDTLTEYHAFVYATPQNKTQSPSE</sequence>
<dbReference type="AlphaFoldDB" id="A0A9W4UI86"/>
<dbReference type="PANTHER" id="PTHR33048:SF92">
    <property type="entry name" value="INTEGRAL MEMBRANE PROTEIN"/>
    <property type="match status" value="1"/>
</dbReference>
<keyword evidence="10" id="KW-1185">Reference proteome</keyword>
<dbReference type="InterPro" id="IPR049326">
    <property type="entry name" value="Rhodopsin_dom_fungi"/>
</dbReference>
<accession>A0A9W4UI86</accession>
<feature type="domain" description="Rhodopsin" evidence="8">
    <location>
        <begin position="40"/>
        <end position="285"/>
    </location>
</feature>
<evidence type="ECO:0000256" key="5">
    <source>
        <dbReference type="ARBA" id="ARBA00038359"/>
    </source>
</evidence>
<comment type="caution">
    <text evidence="9">The sequence shown here is derived from an EMBL/GenBank/DDBJ whole genome shotgun (WGS) entry which is preliminary data.</text>
</comment>
<evidence type="ECO:0000256" key="7">
    <source>
        <dbReference type="SAM" id="Phobius"/>
    </source>
</evidence>
<protein>
    <recommendedName>
        <fullName evidence="8">Rhodopsin domain-containing protein</fullName>
    </recommendedName>
</protein>
<feature type="transmembrane region" description="Helical" evidence="7">
    <location>
        <begin position="56"/>
        <end position="76"/>
    </location>
</feature>
<keyword evidence="3 7" id="KW-1133">Transmembrane helix</keyword>
<dbReference type="GO" id="GO:0016020">
    <property type="term" value="C:membrane"/>
    <property type="evidence" value="ECO:0007669"/>
    <property type="project" value="UniProtKB-SubCell"/>
</dbReference>
<evidence type="ECO:0000313" key="10">
    <source>
        <dbReference type="Proteomes" id="UP001152607"/>
    </source>
</evidence>
<keyword evidence="2 7" id="KW-0812">Transmembrane</keyword>
<evidence type="ECO:0000259" key="8">
    <source>
        <dbReference type="Pfam" id="PF20684"/>
    </source>
</evidence>